<name>A0A8A0XUR4_9CLOS</name>
<sequence length="103" mass="11452">MTSNENSLSAPRSFRAHMFIAFKPSLGRFKLSIFSPNAVVVLGDSHVTIANLQNCTVIESISDRIDTYCVVHVEYCVAVDLYQHSFDFNTSGFVCLSLSLEDL</sequence>
<dbReference type="EMBL" id="MW489855">
    <property type="protein sequence ID" value="QSQ86322.1"/>
    <property type="molecule type" value="Genomic_RNA"/>
</dbReference>
<accession>A0A8A0XUR4</accession>
<protein>
    <submittedName>
        <fullName evidence="1">p5</fullName>
    </submittedName>
</protein>
<organism evidence="1">
    <name type="scientific">Fig closterovirus 1</name>
    <dbReference type="NCBI Taxonomy" id="2809010"/>
    <lineage>
        <taxon>Viruses</taxon>
        <taxon>Riboviria</taxon>
        <taxon>Orthornavirae</taxon>
        <taxon>Kitrinoviricota</taxon>
        <taxon>Alsuviricetes</taxon>
        <taxon>Martellivirales</taxon>
        <taxon>Closteroviridae</taxon>
        <taxon>Closterovirus</taxon>
    </lineage>
</organism>
<evidence type="ECO:0000313" key="1">
    <source>
        <dbReference type="EMBL" id="QSQ86322.1"/>
    </source>
</evidence>
<reference evidence="1" key="1">
    <citation type="submission" date="2021-01" db="EMBL/GenBank/DDBJ databases">
        <title>Figuring out RNA genome size: A New Fig closterovirus with the largest plant RNA virus sequence.</title>
        <authorList>
            <person name="Debat H."/>
            <person name="Bejerman N."/>
        </authorList>
    </citation>
    <scope>NUCLEOTIDE SEQUENCE</scope>
    <source>
        <strain evidence="1">Figclo</strain>
    </source>
</reference>
<proteinExistence type="predicted"/>